<proteinExistence type="predicted"/>
<keyword evidence="4" id="KW-1185">Reference proteome</keyword>
<dbReference type="InterPro" id="IPR036236">
    <property type="entry name" value="Znf_C2H2_sf"/>
</dbReference>
<gene>
    <name evidence="3" type="ORF">N8I77_004438</name>
</gene>
<feature type="compositionally biased region" description="Basic and acidic residues" evidence="1">
    <location>
        <begin position="1"/>
        <end position="12"/>
    </location>
</feature>
<feature type="compositionally biased region" description="Basic and acidic residues" evidence="1">
    <location>
        <begin position="1346"/>
        <end position="1379"/>
    </location>
</feature>
<dbReference type="Pfam" id="PF25438">
    <property type="entry name" value="DUF7896"/>
    <property type="match status" value="1"/>
</dbReference>
<sequence>MPHWRGRDELKDRHRPNQVVDTTGPTAAGEWPKRAEQDWQTGRLLLKSTRPVEADAHRLHAARPILRRLGVAVRPPGRRPCPGPMASENIGPIHTVASAPRLDRDNSAAITNTAAGSGWGLGLGSSVPSAAFQGHSINHSQGQPSASASSPVHDSSLDPTIRALLDQQAEIEAKIAALLPRKHGLDSTAELAMLRHKLKSLRAFADDNRLSDKIPVLFEIEDARALQYQCECIETACLQQGLDLHEQRVNEALKFYFRHDAPAGYETWLDRNLSHYDPIARSWRLRDRLLSKSHSSRSFKCWDERCLHYIYGFPSQEERDQHSRDHLVSSKRDSGLSVTDTPPLISDQHAHRRNYSNEYSKNLSPLYLPRPSGSLQLSTPPIPGLSRDPRESLRSYSFISEPTSSVRDLRSSIDSEVDPLLPPLKRSRVGQSKLESIEELRLLRDVRPCLRCKVVRKGCDSNDPCSYCQDEANPASGDFWAVLGCHRGPLTAFAETLVPISISPRQSQTPIASPLAPRRNMNEYLEQAYLVNPDVSRLVKHNLDFDDGFWWSEDLSKLSPSSKFVPSFLREPVERPPPVLTTLAASWNMSGTTYDFWQLLRLSRYISSDREAEAVTFPVLYRVKLLLREVLFYDLQQPDPSIHAEASMLQTHSACDDPTNHGRYRLLYNCMTEFLQSFENVTMNGVPIDPRTWIAIFLSLCLFTVVRTILVDISSSGSRASPLSTSTATSAAATMTGVYKALVSVFDAASPMMLDEDHLAMSEDESTLFNMLYNITKKDSWNERGLASTKEFLMVLGGNDNNGLFANSFIRQRSPSFRPVGLAPPSIPSSGEGSRRPLPEVRPISEHWGPNGGVSAGNAFAPKLFSDLTMVSPQSTSPARRHSIAESPLFRGEATGLASPIPATRIRPSYQRPPLRRVYCAKCNEYPEGFRGEHELRRHNDAKHAALVKRWVCSEPQTYSPGSPQPVVPLSKCKACVTQKRYGAYYNAAAHLRRAHFNPHRGGKASGDWPPMTILKDWMKEVRQSVDVNDQESDSGEEDNDFKQRSEAVSPRSSRRSPTLEVPRLAPAPPPLPHGIPPHLLATQRPPLLAPPFLEIPPLATSATINFQTSPVQNNTTSFANIASISRPDEVPTSNRNRCPHPQCGRVFKDLAAHMLTHMEERPEKCPIETCEYHTKGFARKYDKNRHALTHYKGTMVCPFCPGPGTAYEKSFNRADVFKRHLTAVHNVEQTPPNSRKQVAFSSSSSAASSRDGGAALSRGATSAGATAKCSICHTQFFTAQDFYEHLDDCVLNVIVPSTTPRSATTSGAMSNTSSAVPSSATTSAATSVGQESALLRTPTTAGSIKEQDPDFQYHLRRDVESGATSDENRDKRRGRPDVEGATASPRGLTAQHQASTPPENSESKEEPSERIDRDALQPLRQSNSPPERLDDSGPSIENHPHVPAVEIKLGSPFSPERPDTEP</sequence>
<feature type="compositionally biased region" description="Basic and acidic residues" evidence="1">
    <location>
        <begin position="1402"/>
        <end position="1416"/>
    </location>
</feature>
<feature type="compositionally biased region" description="Polar residues" evidence="1">
    <location>
        <begin position="1301"/>
        <end position="1310"/>
    </location>
</feature>
<feature type="compositionally biased region" description="Acidic residues" evidence="1">
    <location>
        <begin position="1029"/>
        <end position="1040"/>
    </location>
</feature>
<dbReference type="EMBL" id="JAUJFL010000002">
    <property type="protein sequence ID" value="KAK2611060.1"/>
    <property type="molecule type" value="Genomic_DNA"/>
</dbReference>
<feature type="compositionally biased region" description="Low complexity" evidence="1">
    <location>
        <begin position="1311"/>
        <end position="1328"/>
    </location>
</feature>
<feature type="domain" description="C2H2-type" evidence="2">
    <location>
        <begin position="1268"/>
        <end position="1288"/>
    </location>
</feature>
<feature type="domain" description="C2H2-type" evidence="2">
    <location>
        <begin position="1164"/>
        <end position="1191"/>
    </location>
</feature>
<feature type="region of interest" description="Disordered" evidence="1">
    <location>
        <begin position="321"/>
        <end position="352"/>
    </location>
</feature>
<dbReference type="Gene3D" id="3.30.160.60">
    <property type="entry name" value="Classic Zinc Finger"/>
    <property type="match status" value="1"/>
</dbReference>
<feature type="domain" description="C2H2-type" evidence="2">
    <location>
        <begin position="918"/>
        <end position="944"/>
    </location>
</feature>
<feature type="compositionally biased region" description="Low complexity" evidence="1">
    <location>
        <begin position="140"/>
        <end position="151"/>
    </location>
</feature>
<feature type="region of interest" description="Disordered" evidence="1">
    <location>
        <begin position="1026"/>
        <end position="1076"/>
    </location>
</feature>
<evidence type="ECO:0000313" key="4">
    <source>
        <dbReference type="Proteomes" id="UP001265746"/>
    </source>
</evidence>
<evidence type="ECO:0000256" key="1">
    <source>
        <dbReference type="SAM" id="MobiDB-lite"/>
    </source>
</evidence>
<feature type="region of interest" description="Disordered" evidence="1">
    <location>
        <begin position="370"/>
        <end position="389"/>
    </location>
</feature>
<feature type="compositionally biased region" description="Basic and acidic residues" evidence="1">
    <location>
        <begin position="321"/>
        <end position="334"/>
    </location>
</feature>
<feature type="region of interest" description="Disordered" evidence="1">
    <location>
        <begin position="132"/>
        <end position="157"/>
    </location>
</feature>
<reference evidence="3" key="1">
    <citation type="submission" date="2023-06" db="EMBL/GenBank/DDBJ databases">
        <authorList>
            <person name="Noh H."/>
        </authorList>
    </citation>
    <scope>NUCLEOTIDE SEQUENCE</scope>
    <source>
        <strain evidence="3">DUCC20226</strain>
    </source>
</reference>
<protein>
    <recommendedName>
        <fullName evidence="2">C2H2-type domain-containing protein</fullName>
    </recommendedName>
</protein>
<dbReference type="PANTHER" id="PTHR42031">
    <property type="entry name" value="KEY LIME PATHOGENICITY PROTEIN"/>
    <property type="match status" value="1"/>
</dbReference>
<name>A0AAD9SLY7_PHOAM</name>
<feature type="region of interest" description="Disordered" evidence="1">
    <location>
        <begin position="1227"/>
        <end position="1258"/>
    </location>
</feature>
<accession>A0AAD9SLY7</accession>
<organism evidence="3 4">
    <name type="scientific">Phomopsis amygdali</name>
    <name type="common">Fusicoccum amygdali</name>
    <dbReference type="NCBI Taxonomy" id="1214568"/>
    <lineage>
        <taxon>Eukaryota</taxon>
        <taxon>Fungi</taxon>
        <taxon>Dikarya</taxon>
        <taxon>Ascomycota</taxon>
        <taxon>Pezizomycotina</taxon>
        <taxon>Sordariomycetes</taxon>
        <taxon>Sordariomycetidae</taxon>
        <taxon>Diaporthales</taxon>
        <taxon>Diaporthaceae</taxon>
        <taxon>Diaporthe</taxon>
    </lineage>
</organism>
<feature type="region of interest" description="Disordered" evidence="1">
    <location>
        <begin position="1301"/>
        <end position="1463"/>
    </location>
</feature>
<feature type="region of interest" description="Disordered" evidence="1">
    <location>
        <begin position="1"/>
        <end position="32"/>
    </location>
</feature>
<feature type="domain" description="C2H2-type" evidence="2">
    <location>
        <begin position="1196"/>
        <end position="1226"/>
    </location>
</feature>
<feature type="compositionally biased region" description="Pro residues" evidence="1">
    <location>
        <begin position="1066"/>
        <end position="1076"/>
    </location>
</feature>
<comment type="caution">
    <text evidence="3">The sequence shown here is derived from an EMBL/GenBank/DDBJ whole genome shotgun (WGS) entry which is preliminary data.</text>
</comment>
<dbReference type="SUPFAM" id="SSF57667">
    <property type="entry name" value="beta-beta-alpha zinc fingers"/>
    <property type="match status" value="1"/>
</dbReference>
<evidence type="ECO:0000259" key="2">
    <source>
        <dbReference type="SMART" id="SM00355"/>
    </source>
</evidence>
<dbReference type="PANTHER" id="PTHR42031:SF1">
    <property type="entry name" value="KEY LIME PATHOGENICITY PROTEIN"/>
    <property type="match status" value="1"/>
</dbReference>
<dbReference type="Proteomes" id="UP001265746">
    <property type="component" value="Unassembled WGS sequence"/>
</dbReference>
<evidence type="ECO:0000313" key="3">
    <source>
        <dbReference type="EMBL" id="KAK2611060.1"/>
    </source>
</evidence>
<dbReference type="InterPro" id="IPR057218">
    <property type="entry name" value="DUF7896"/>
</dbReference>
<feature type="domain" description="C2H2-type" evidence="2">
    <location>
        <begin position="1137"/>
        <end position="1158"/>
    </location>
</feature>
<feature type="compositionally biased region" description="Low complexity" evidence="1">
    <location>
        <begin position="1235"/>
        <end position="1258"/>
    </location>
</feature>
<dbReference type="SMART" id="SM00355">
    <property type="entry name" value="ZnF_C2H2"/>
    <property type="match status" value="6"/>
</dbReference>
<dbReference type="InterPro" id="IPR013087">
    <property type="entry name" value="Znf_C2H2_type"/>
</dbReference>
<feature type="domain" description="C2H2-type" evidence="2">
    <location>
        <begin position="299"/>
        <end position="326"/>
    </location>
</feature>